<dbReference type="Gramene" id="TuG1812G0600000254.01.T01">
    <property type="protein sequence ID" value="TuG1812G0600000254.01.T01.cds421853"/>
    <property type="gene ID" value="TuG1812G0600000254.01"/>
</dbReference>
<reference evidence="2" key="3">
    <citation type="submission" date="2022-06" db="UniProtKB">
        <authorList>
            <consortium name="EnsemblPlants"/>
        </authorList>
    </citation>
    <scope>IDENTIFICATION</scope>
</reference>
<keyword evidence="3" id="KW-1185">Reference proteome</keyword>
<sequence>MDVNQTVAWFCGEDKIAPHAGLGGVDPGYGWVVLSGAYQDHLKGARMAVSVHVALVVAGGADHSSTKDIPFQIQRNCHAQAVAVDGVEHKERTTKRADEEDTSMAAPEQTPEIDLVAGPQREALPRDAVGSVEEGGEHQLPALLPEDAEDGGLPVVGDEAAVEGGRGGEALPLLGDEGGAEERGGQRGDAEEDLAEEVLVLQRRRRRR</sequence>
<name>A0A8R7QN00_TRIUA</name>
<feature type="region of interest" description="Disordered" evidence="1">
    <location>
        <begin position="87"/>
        <end position="195"/>
    </location>
</feature>
<feature type="compositionally biased region" description="Basic and acidic residues" evidence="1">
    <location>
        <begin position="87"/>
        <end position="98"/>
    </location>
</feature>
<feature type="compositionally biased region" description="Basic and acidic residues" evidence="1">
    <location>
        <begin position="180"/>
        <end position="189"/>
    </location>
</feature>
<proteinExistence type="predicted"/>
<dbReference type="Proteomes" id="UP000015106">
    <property type="component" value="Chromosome 6"/>
</dbReference>
<reference evidence="2" key="2">
    <citation type="submission" date="2018-03" db="EMBL/GenBank/DDBJ databases">
        <title>The Triticum urartu genome reveals the dynamic nature of wheat genome evolution.</title>
        <authorList>
            <person name="Ling H."/>
            <person name="Ma B."/>
            <person name="Shi X."/>
            <person name="Liu H."/>
            <person name="Dong L."/>
            <person name="Sun H."/>
            <person name="Cao Y."/>
            <person name="Gao Q."/>
            <person name="Zheng S."/>
            <person name="Li Y."/>
            <person name="Yu Y."/>
            <person name="Du H."/>
            <person name="Qi M."/>
            <person name="Li Y."/>
            <person name="Yu H."/>
            <person name="Cui Y."/>
            <person name="Wang N."/>
            <person name="Chen C."/>
            <person name="Wu H."/>
            <person name="Zhao Y."/>
            <person name="Zhang J."/>
            <person name="Li Y."/>
            <person name="Zhou W."/>
            <person name="Zhang B."/>
            <person name="Hu W."/>
            <person name="Eijk M."/>
            <person name="Tang J."/>
            <person name="Witsenboer H."/>
            <person name="Zhao S."/>
            <person name="Li Z."/>
            <person name="Zhang A."/>
            <person name="Wang D."/>
            <person name="Liang C."/>
        </authorList>
    </citation>
    <scope>NUCLEOTIDE SEQUENCE [LARGE SCALE GENOMIC DNA]</scope>
    <source>
        <strain evidence="2">cv. G1812</strain>
    </source>
</reference>
<evidence type="ECO:0000313" key="2">
    <source>
        <dbReference type="EnsemblPlants" id="TuG1812G0600000254.01.T01.cds421853"/>
    </source>
</evidence>
<dbReference type="EnsemblPlants" id="TuG1812G0600000254.01.T01">
    <property type="protein sequence ID" value="TuG1812G0600000254.01.T01.cds421853"/>
    <property type="gene ID" value="TuG1812G0600000254.01"/>
</dbReference>
<evidence type="ECO:0000313" key="3">
    <source>
        <dbReference type="Proteomes" id="UP000015106"/>
    </source>
</evidence>
<accession>A0A8R7QN00</accession>
<evidence type="ECO:0000256" key="1">
    <source>
        <dbReference type="SAM" id="MobiDB-lite"/>
    </source>
</evidence>
<organism evidence="2 3">
    <name type="scientific">Triticum urartu</name>
    <name type="common">Red wild einkorn</name>
    <name type="synonym">Crithodium urartu</name>
    <dbReference type="NCBI Taxonomy" id="4572"/>
    <lineage>
        <taxon>Eukaryota</taxon>
        <taxon>Viridiplantae</taxon>
        <taxon>Streptophyta</taxon>
        <taxon>Embryophyta</taxon>
        <taxon>Tracheophyta</taxon>
        <taxon>Spermatophyta</taxon>
        <taxon>Magnoliopsida</taxon>
        <taxon>Liliopsida</taxon>
        <taxon>Poales</taxon>
        <taxon>Poaceae</taxon>
        <taxon>BOP clade</taxon>
        <taxon>Pooideae</taxon>
        <taxon>Triticodae</taxon>
        <taxon>Triticeae</taxon>
        <taxon>Triticinae</taxon>
        <taxon>Triticum</taxon>
    </lineage>
</organism>
<protein>
    <submittedName>
        <fullName evidence="2">Uncharacterized protein</fullName>
    </submittedName>
</protein>
<dbReference type="AlphaFoldDB" id="A0A8R7QN00"/>
<reference evidence="3" key="1">
    <citation type="journal article" date="2013" name="Nature">
        <title>Draft genome of the wheat A-genome progenitor Triticum urartu.</title>
        <authorList>
            <person name="Ling H.Q."/>
            <person name="Zhao S."/>
            <person name="Liu D."/>
            <person name="Wang J."/>
            <person name="Sun H."/>
            <person name="Zhang C."/>
            <person name="Fan H."/>
            <person name="Li D."/>
            <person name="Dong L."/>
            <person name="Tao Y."/>
            <person name="Gao C."/>
            <person name="Wu H."/>
            <person name="Li Y."/>
            <person name="Cui Y."/>
            <person name="Guo X."/>
            <person name="Zheng S."/>
            <person name="Wang B."/>
            <person name="Yu K."/>
            <person name="Liang Q."/>
            <person name="Yang W."/>
            <person name="Lou X."/>
            <person name="Chen J."/>
            <person name="Feng M."/>
            <person name="Jian J."/>
            <person name="Zhang X."/>
            <person name="Luo G."/>
            <person name="Jiang Y."/>
            <person name="Liu J."/>
            <person name="Wang Z."/>
            <person name="Sha Y."/>
            <person name="Zhang B."/>
            <person name="Wu H."/>
            <person name="Tang D."/>
            <person name="Shen Q."/>
            <person name="Xue P."/>
            <person name="Zou S."/>
            <person name="Wang X."/>
            <person name="Liu X."/>
            <person name="Wang F."/>
            <person name="Yang Y."/>
            <person name="An X."/>
            <person name="Dong Z."/>
            <person name="Zhang K."/>
            <person name="Zhang X."/>
            <person name="Luo M.C."/>
            <person name="Dvorak J."/>
            <person name="Tong Y."/>
            <person name="Wang J."/>
            <person name="Yang H."/>
            <person name="Li Z."/>
            <person name="Wang D."/>
            <person name="Zhang A."/>
            <person name="Wang J."/>
        </authorList>
    </citation>
    <scope>NUCLEOTIDE SEQUENCE</scope>
    <source>
        <strain evidence="3">cv. G1812</strain>
    </source>
</reference>